<reference evidence="5 6" key="1">
    <citation type="submission" date="2018-09" db="EMBL/GenBank/DDBJ databases">
        <title>Characterization of the phylogenetic diversity of five novel species belonging to the genus Bifidobacterium.</title>
        <authorList>
            <person name="Lugli G.A."/>
            <person name="Duranti S."/>
            <person name="Milani C."/>
        </authorList>
    </citation>
    <scope>NUCLEOTIDE SEQUENCE [LARGE SCALE GENOMIC DNA]</scope>
    <source>
        <strain evidence="5 6">2033B</strain>
    </source>
</reference>
<keyword evidence="3" id="KW-1133">Transmembrane helix</keyword>
<dbReference type="InterPro" id="IPR050288">
    <property type="entry name" value="Cellulose_deg_GH3"/>
</dbReference>
<dbReference type="Pfam" id="PF00933">
    <property type="entry name" value="Glyco_hydro_3"/>
    <property type="match status" value="2"/>
</dbReference>
<dbReference type="GO" id="GO:0005975">
    <property type="term" value="P:carbohydrate metabolic process"/>
    <property type="evidence" value="ECO:0007669"/>
    <property type="project" value="InterPro"/>
</dbReference>
<evidence type="ECO:0000313" key="5">
    <source>
        <dbReference type="EMBL" id="RSX54614.1"/>
    </source>
</evidence>
<feature type="domain" description="Fibronectin type III-like" evidence="4">
    <location>
        <begin position="450"/>
        <end position="528"/>
    </location>
</feature>
<comment type="caution">
    <text evidence="5">The sequence shown here is derived from an EMBL/GenBank/DDBJ whole genome shotgun (WGS) entry which is preliminary data.</text>
</comment>
<evidence type="ECO:0000256" key="1">
    <source>
        <dbReference type="ARBA" id="ARBA00005336"/>
    </source>
</evidence>
<evidence type="ECO:0000256" key="3">
    <source>
        <dbReference type="SAM" id="Phobius"/>
    </source>
</evidence>
<dbReference type="GO" id="GO:0004553">
    <property type="term" value="F:hydrolase activity, hydrolyzing O-glycosyl compounds"/>
    <property type="evidence" value="ECO:0007669"/>
    <property type="project" value="InterPro"/>
</dbReference>
<keyword evidence="3" id="KW-0472">Membrane</keyword>
<dbReference type="PANTHER" id="PTHR42715:SF10">
    <property type="entry name" value="BETA-GLUCOSIDASE"/>
    <property type="match status" value="1"/>
</dbReference>
<dbReference type="InterPro" id="IPR017853">
    <property type="entry name" value="GH"/>
</dbReference>
<dbReference type="Gene3D" id="2.60.40.10">
    <property type="entry name" value="Immunoglobulins"/>
    <property type="match status" value="1"/>
</dbReference>
<sequence length="1062" mass="115776">MPVLFPGHWNHAASMTGGGTFPTKKKDSMTKQKNGALVVRAVKTVVSVVVAAVIIVAMVLINPQLSANKMISGLMGYNHQSADNSGVDTDGADANYYTADYDKDGIKAAEDDLYDRIAAEGTVLLKNDDDILPMKKDTAFSFFSANSVDGTSLSTVGALLGGGAVTTLKDAFEKAGFKVNDTLWNYYESGAGKDYGLASGSVSYGDAEDFRINEAPLSALEKESGLLDSVKGTVPVYVLNRVVGEGRDMPRSMVNHADKQEDKEKSYIELDSTETEIIKYLNDNYENVVLLVKSSAAMELDWLKDYPNIKAVVYSQSITDSLAEVFSGEVNPSGRTVDTFAADALASPAAQNFGSYRYYDENGDPTKYYYVDYAEGIYVGYKYYETRYEDKVLGQGNAGDYDYASEVVYPFGYGLSYTDFTWSGFSVKNSGDDFTATVTVTNTGDVAGKDVVELYAQTPYTDYDKANAVEKASVNLVGYAKTGELEPGASETVTVTFAKDQLKSYDYKGAKTYILDAGEYRFTAAANANDAVNNILADKGKTVADGMTAAGDKSMVASWTPANTDVDTTTFATDAETGKAISNLFDAASDPDVTYLTRADWTGTFPKHYGEASDEKSTWGNEINCTDQNGDKSSCTWKKTASADLIKQLDGTDSGTGIDRSSIDDTPTFGEKNGLKVSDMRGLDYDDEQWERILDQLTEDDYNQLITFSGYGVDYIKSIDKPYQTDADTASGWLYGGTGRAFPSIMMLTQTWNADLAEELGTMIGNEALLGGANGWYAPAMNIHRTPFSGRNGEYYAEDAFLAGATASLEVKGAAGKGVYAYIKHFALNDQENHRGDREGNFGVATWSNEQAIREIYLKPFEACMKLGDMDMNYVEKNADGTLTNVTTTTPISKGVMTSFNRIGATWTGGSHALIQQLLRDEWGFNGLIITDNANTAKYMSPYQMLEAGSDIKLLNVSEDPTGETLDLNDPATYHYARQAMHHLLYTVANSNAMQGALPGAGFTFYNQMKVIQIVFNTVCGILLALLAFFSVWRWLPGTIRRVAARKERRLAKRMAKRAARG</sequence>
<evidence type="ECO:0000256" key="2">
    <source>
        <dbReference type="ARBA" id="ARBA00022801"/>
    </source>
</evidence>
<name>A0A430FP84_9BIFI</name>
<dbReference type="SUPFAM" id="SSF51445">
    <property type="entry name" value="(Trans)glycosidases"/>
    <property type="match status" value="1"/>
</dbReference>
<evidence type="ECO:0000259" key="4">
    <source>
        <dbReference type="SMART" id="SM01217"/>
    </source>
</evidence>
<evidence type="ECO:0000313" key="6">
    <source>
        <dbReference type="Proteomes" id="UP000287470"/>
    </source>
</evidence>
<dbReference type="InterPro" id="IPR013783">
    <property type="entry name" value="Ig-like_fold"/>
</dbReference>
<dbReference type="InterPro" id="IPR026891">
    <property type="entry name" value="Fn3-like"/>
</dbReference>
<dbReference type="InterPro" id="IPR001764">
    <property type="entry name" value="Glyco_hydro_3_N"/>
</dbReference>
<proteinExistence type="inferred from homology"/>
<dbReference type="InterPro" id="IPR036881">
    <property type="entry name" value="Glyco_hydro_3_C_sf"/>
</dbReference>
<dbReference type="InterPro" id="IPR036962">
    <property type="entry name" value="Glyco_hydro_3_N_sf"/>
</dbReference>
<dbReference type="Gene3D" id="3.40.50.1700">
    <property type="entry name" value="Glycoside hydrolase family 3 C-terminal domain"/>
    <property type="match status" value="1"/>
</dbReference>
<dbReference type="Proteomes" id="UP000287470">
    <property type="component" value="Unassembled WGS sequence"/>
</dbReference>
<dbReference type="SMART" id="SM01217">
    <property type="entry name" value="Fn3_like"/>
    <property type="match status" value="1"/>
</dbReference>
<dbReference type="SUPFAM" id="SSF52279">
    <property type="entry name" value="Beta-D-glucan exohydrolase, C-terminal domain"/>
    <property type="match status" value="1"/>
</dbReference>
<protein>
    <submittedName>
        <fullName evidence="5">Beta-glucosidase</fullName>
    </submittedName>
</protein>
<dbReference type="Pfam" id="PF14310">
    <property type="entry name" value="Fn3-like"/>
    <property type="match status" value="1"/>
</dbReference>
<dbReference type="PRINTS" id="PR00133">
    <property type="entry name" value="GLHYDRLASE3"/>
</dbReference>
<dbReference type="InterPro" id="IPR002772">
    <property type="entry name" value="Glyco_hydro_3_C"/>
</dbReference>
<keyword evidence="6" id="KW-1185">Reference proteome</keyword>
<keyword evidence="3" id="KW-0812">Transmembrane</keyword>
<dbReference type="Gene3D" id="3.20.20.300">
    <property type="entry name" value="Glycoside hydrolase, family 3, N-terminal domain"/>
    <property type="match status" value="1"/>
</dbReference>
<dbReference type="Pfam" id="PF01915">
    <property type="entry name" value="Glyco_hydro_3_C"/>
    <property type="match status" value="1"/>
</dbReference>
<organism evidence="5 6">
    <name type="scientific">Bifidobacterium samirii</name>
    <dbReference type="NCBI Taxonomy" id="2306974"/>
    <lineage>
        <taxon>Bacteria</taxon>
        <taxon>Bacillati</taxon>
        <taxon>Actinomycetota</taxon>
        <taxon>Actinomycetes</taxon>
        <taxon>Bifidobacteriales</taxon>
        <taxon>Bifidobacteriaceae</taxon>
        <taxon>Bifidobacterium</taxon>
    </lineage>
</organism>
<accession>A0A430FP84</accession>
<gene>
    <name evidence="5" type="ORF">D2E24_1564</name>
</gene>
<dbReference type="EMBL" id="QXGK01000017">
    <property type="protein sequence ID" value="RSX54614.1"/>
    <property type="molecule type" value="Genomic_DNA"/>
</dbReference>
<dbReference type="AlphaFoldDB" id="A0A430FP84"/>
<comment type="similarity">
    <text evidence="1">Belongs to the glycosyl hydrolase 3 family.</text>
</comment>
<dbReference type="PANTHER" id="PTHR42715">
    <property type="entry name" value="BETA-GLUCOSIDASE"/>
    <property type="match status" value="1"/>
</dbReference>
<feature type="transmembrane region" description="Helical" evidence="3">
    <location>
        <begin position="1014"/>
        <end position="1036"/>
    </location>
</feature>
<feature type="transmembrane region" description="Helical" evidence="3">
    <location>
        <begin position="37"/>
        <end position="61"/>
    </location>
</feature>
<keyword evidence="2" id="KW-0378">Hydrolase</keyword>